<dbReference type="Pfam" id="PF05504">
    <property type="entry name" value="Spore_GerAC"/>
    <property type="match status" value="1"/>
</dbReference>
<evidence type="ECO:0000256" key="5">
    <source>
        <dbReference type="ARBA" id="ARBA00023136"/>
    </source>
</evidence>
<evidence type="ECO:0000256" key="3">
    <source>
        <dbReference type="ARBA" id="ARBA00022544"/>
    </source>
</evidence>
<dbReference type="InterPro" id="IPR057336">
    <property type="entry name" value="GerAC_N"/>
</dbReference>
<evidence type="ECO:0000313" key="11">
    <source>
        <dbReference type="EMBL" id="MDI4644962.1"/>
    </source>
</evidence>
<dbReference type="EMBL" id="JAGRPV010000001">
    <property type="protein sequence ID" value="MDI4644962.1"/>
    <property type="molecule type" value="Genomic_DNA"/>
</dbReference>
<comment type="subcellular location">
    <subcellularLocation>
        <location evidence="1">Membrane</location>
        <topology evidence="1">Lipid-anchor</topology>
    </subcellularLocation>
</comment>
<dbReference type="InterPro" id="IPR008844">
    <property type="entry name" value="Spore_GerAC-like"/>
</dbReference>
<proteinExistence type="inferred from homology"/>
<feature type="chain" id="PRO_5047060835" evidence="8">
    <location>
        <begin position="23"/>
        <end position="393"/>
    </location>
</feature>
<accession>A0ABT6TDS6</accession>
<comment type="caution">
    <text evidence="11">The sequence shown here is derived from an EMBL/GenBank/DDBJ whole genome shotgun (WGS) entry which is preliminary data.</text>
</comment>
<name>A0ABT6TDS6_9BACL</name>
<evidence type="ECO:0000256" key="6">
    <source>
        <dbReference type="ARBA" id="ARBA00023139"/>
    </source>
</evidence>
<dbReference type="Gene3D" id="3.30.300.210">
    <property type="entry name" value="Nutrient germinant receptor protein C, domain 3"/>
    <property type="match status" value="1"/>
</dbReference>
<evidence type="ECO:0000256" key="7">
    <source>
        <dbReference type="ARBA" id="ARBA00023288"/>
    </source>
</evidence>
<evidence type="ECO:0000259" key="10">
    <source>
        <dbReference type="Pfam" id="PF25198"/>
    </source>
</evidence>
<dbReference type="NCBIfam" id="TIGR02887">
    <property type="entry name" value="spore_ger_x_C"/>
    <property type="match status" value="1"/>
</dbReference>
<evidence type="ECO:0000256" key="4">
    <source>
        <dbReference type="ARBA" id="ARBA00022729"/>
    </source>
</evidence>
<protein>
    <submittedName>
        <fullName evidence="11">Ger(X)C family spore germination protein</fullName>
    </submittedName>
</protein>
<dbReference type="Gene3D" id="6.20.190.10">
    <property type="entry name" value="Nutrient germinant receptor protein C, domain 1"/>
    <property type="match status" value="1"/>
</dbReference>
<dbReference type="Proteomes" id="UP001161691">
    <property type="component" value="Unassembled WGS sequence"/>
</dbReference>
<dbReference type="Pfam" id="PF25198">
    <property type="entry name" value="Spore_GerAC_N"/>
    <property type="match status" value="1"/>
</dbReference>
<feature type="domain" description="Spore germination GerAC-like C-terminal" evidence="9">
    <location>
        <begin position="220"/>
        <end position="385"/>
    </location>
</feature>
<keyword evidence="3" id="KW-0309">Germination</keyword>
<evidence type="ECO:0000313" key="12">
    <source>
        <dbReference type="Proteomes" id="UP001161691"/>
    </source>
</evidence>
<dbReference type="InterPro" id="IPR038501">
    <property type="entry name" value="Spore_GerAC_C_sf"/>
</dbReference>
<keyword evidence="4 8" id="KW-0732">Signal</keyword>
<evidence type="ECO:0000256" key="8">
    <source>
        <dbReference type="SAM" id="SignalP"/>
    </source>
</evidence>
<dbReference type="PANTHER" id="PTHR35789:SF1">
    <property type="entry name" value="SPORE GERMINATION PROTEIN B3"/>
    <property type="match status" value="1"/>
</dbReference>
<dbReference type="InterPro" id="IPR046953">
    <property type="entry name" value="Spore_GerAC-like_C"/>
</dbReference>
<comment type="similarity">
    <text evidence="2">Belongs to the GerABKC lipoprotein family.</text>
</comment>
<sequence length="393" mass="43706">MKWSKACRILAASMLLPLSAGCWDRLEINDLALVMATGLDEAEDGQVKLSVQIFVPKKAGNTPSVGGDQASGGGGGGSQTIVKEATGISVADAVSRLQTMMSRRLTWEHDEVFIFGEKRAAHGIEEDMDYLLRSRQTRERANLFVSEGMAIDALRLNPRLERDVAETLREMTLLQIGPDVSMFELLRMMRSAGKSAVLPYIQKLPSQPGVNPENTVSYITGSTVLKNGKAVGRLNMRLTRGLLWLHNETKEATLTFKLEGMPGSVALHMLRSRAVLIPSIKGDRWSVRVKIDNEAVLLQNTTGGIVTDEAWVQKIERAASQSIRSRIEETVEAGQRQFNADIFGIADLFRKHYPKHWKEARTNWDSVFKEIRIEINVHTHVKRPGMSNASVPY</sequence>
<keyword evidence="5" id="KW-0472">Membrane</keyword>
<reference evidence="11" key="1">
    <citation type="submission" date="2023-04" db="EMBL/GenBank/DDBJ databases">
        <title>Comparative genomic analysis of Cohnella hashimotonis sp. nov., isolated from the International Space Station.</title>
        <authorList>
            <person name="Venkateswaran K."/>
            <person name="Simpson A."/>
        </authorList>
    </citation>
    <scope>NUCLEOTIDE SEQUENCE</scope>
    <source>
        <strain evidence="11">F6_2S_P_1</strain>
    </source>
</reference>
<evidence type="ECO:0000256" key="1">
    <source>
        <dbReference type="ARBA" id="ARBA00004635"/>
    </source>
</evidence>
<organism evidence="11 12">
    <name type="scientific">Cohnella hashimotonis</name>
    <dbReference type="NCBI Taxonomy" id="2826895"/>
    <lineage>
        <taxon>Bacteria</taxon>
        <taxon>Bacillati</taxon>
        <taxon>Bacillota</taxon>
        <taxon>Bacilli</taxon>
        <taxon>Bacillales</taxon>
        <taxon>Paenibacillaceae</taxon>
        <taxon>Cohnella</taxon>
    </lineage>
</organism>
<evidence type="ECO:0000256" key="2">
    <source>
        <dbReference type="ARBA" id="ARBA00007886"/>
    </source>
</evidence>
<gene>
    <name evidence="11" type="ORF">KB449_08320</name>
</gene>
<feature type="signal peptide" evidence="8">
    <location>
        <begin position="1"/>
        <end position="22"/>
    </location>
</feature>
<keyword evidence="12" id="KW-1185">Reference proteome</keyword>
<dbReference type="PROSITE" id="PS51257">
    <property type="entry name" value="PROKAR_LIPOPROTEIN"/>
    <property type="match status" value="1"/>
</dbReference>
<dbReference type="PANTHER" id="PTHR35789">
    <property type="entry name" value="SPORE GERMINATION PROTEIN B3"/>
    <property type="match status" value="1"/>
</dbReference>
<keyword evidence="6" id="KW-0564">Palmitate</keyword>
<dbReference type="RefSeq" id="WP_282907929.1">
    <property type="nucleotide sequence ID" value="NZ_JAGRPV010000001.1"/>
</dbReference>
<evidence type="ECO:0000259" key="9">
    <source>
        <dbReference type="Pfam" id="PF05504"/>
    </source>
</evidence>
<keyword evidence="7" id="KW-0449">Lipoprotein</keyword>
<feature type="domain" description="Spore germination protein N-terminal" evidence="10">
    <location>
        <begin position="24"/>
        <end position="202"/>
    </location>
</feature>